<evidence type="ECO:0000256" key="9">
    <source>
        <dbReference type="SAM" id="MobiDB-lite"/>
    </source>
</evidence>
<dbReference type="Gene3D" id="3.10.20.310">
    <property type="entry name" value="membrane protein fhac"/>
    <property type="match status" value="1"/>
</dbReference>
<dbReference type="EMBL" id="PPUT01000015">
    <property type="protein sequence ID" value="RDC44259.1"/>
    <property type="molecule type" value="Genomic_DNA"/>
</dbReference>
<dbReference type="InterPro" id="IPR026579">
    <property type="entry name" value="FtsQ"/>
</dbReference>
<keyword evidence="4 12" id="KW-0132">Cell division</keyword>
<organism evidence="12 13">
    <name type="scientific">Adlercreutzia equolifaciens subsp. celatus</name>
    <dbReference type="NCBI Taxonomy" id="394340"/>
    <lineage>
        <taxon>Bacteria</taxon>
        <taxon>Bacillati</taxon>
        <taxon>Actinomycetota</taxon>
        <taxon>Coriobacteriia</taxon>
        <taxon>Eggerthellales</taxon>
        <taxon>Eggerthellaceae</taxon>
        <taxon>Adlercreutzia</taxon>
    </lineage>
</organism>
<dbReference type="AlphaFoldDB" id="A0A369P107"/>
<evidence type="ECO:0000256" key="4">
    <source>
        <dbReference type="ARBA" id="ARBA00022618"/>
    </source>
</evidence>
<keyword evidence="7 10" id="KW-0472">Membrane</keyword>
<evidence type="ECO:0000256" key="10">
    <source>
        <dbReference type="SAM" id="Phobius"/>
    </source>
</evidence>
<dbReference type="GO" id="GO:0090529">
    <property type="term" value="P:cell septum assembly"/>
    <property type="evidence" value="ECO:0007669"/>
    <property type="project" value="InterPro"/>
</dbReference>
<dbReference type="PANTHER" id="PTHR35851">
    <property type="entry name" value="CELL DIVISION PROTEIN FTSQ"/>
    <property type="match status" value="1"/>
</dbReference>
<reference evidence="12 13" key="1">
    <citation type="journal article" date="2018" name="Elife">
        <title>Discovery and characterization of a prevalent human gut bacterial enzyme sufficient for the inactivation of a family of plant toxins.</title>
        <authorList>
            <person name="Koppel N."/>
            <person name="Bisanz J.E."/>
            <person name="Pandelia M.E."/>
            <person name="Turnbaugh P.J."/>
            <person name="Balskus E.P."/>
        </authorList>
    </citation>
    <scope>NUCLEOTIDE SEQUENCE [LARGE SCALE GENOMIC DNA]</scope>
    <source>
        <strain evidence="12 13">OB21 GAM 11</strain>
    </source>
</reference>
<feature type="region of interest" description="Disordered" evidence="9">
    <location>
        <begin position="1"/>
        <end position="93"/>
    </location>
</feature>
<evidence type="ECO:0000256" key="5">
    <source>
        <dbReference type="ARBA" id="ARBA00022692"/>
    </source>
</evidence>
<keyword evidence="3" id="KW-0997">Cell inner membrane</keyword>
<evidence type="ECO:0000256" key="6">
    <source>
        <dbReference type="ARBA" id="ARBA00022989"/>
    </source>
</evidence>
<dbReference type="Pfam" id="PF08478">
    <property type="entry name" value="POTRA_1"/>
    <property type="match status" value="1"/>
</dbReference>
<keyword evidence="2" id="KW-1003">Cell membrane</keyword>
<accession>A0A369P107</accession>
<dbReference type="InterPro" id="IPR013685">
    <property type="entry name" value="POTRA_FtsQ_type"/>
</dbReference>
<evidence type="ECO:0000313" key="13">
    <source>
        <dbReference type="Proteomes" id="UP000253805"/>
    </source>
</evidence>
<gene>
    <name evidence="12" type="ORF">C1850_06800</name>
</gene>
<evidence type="ECO:0000259" key="11">
    <source>
        <dbReference type="PROSITE" id="PS51779"/>
    </source>
</evidence>
<comment type="subcellular location">
    <subcellularLocation>
        <location evidence="1">Membrane</location>
    </subcellularLocation>
</comment>
<keyword evidence="8" id="KW-0131">Cell cycle</keyword>
<dbReference type="GO" id="GO:0016020">
    <property type="term" value="C:membrane"/>
    <property type="evidence" value="ECO:0007669"/>
    <property type="project" value="UniProtKB-SubCell"/>
</dbReference>
<dbReference type="PANTHER" id="PTHR35851:SF1">
    <property type="entry name" value="CELL DIVISION PROTEIN FTSQ"/>
    <property type="match status" value="1"/>
</dbReference>
<dbReference type="Pfam" id="PF03799">
    <property type="entry name" value="FtsQ_DivIB_C"/>
    <property type="match status" value="1"/>
</dbReference>
<evidence type="ECO:0000313" key="12">
    <source>
        <dbReference type="EMBL" id="RDC44259.1"/>
    </source>
</evidence>
<name>A0A369P107_9ACTN</name>
<keyword evidence="6 10" id="KW-1133">Transmembrane helix</keyword>
<feature type="compositionally biased region" description="Low complexity" evidence="9">
    <location>
        <begin position="1"/>
        <end position="55"/>
    </location>
</feature>
<proteinExistence type="predicted"/>
<evidence type="ECO:0000256" key="1">
    <source>
        <dbReference type="ARBA" id="ARBA00004370"/>
    </source>
</evidence>
<feature type="domain" description="POTRA" evidence="11">
    <location>
        <begin position="130"/>
        <end position="198"/>
    </location>
</feature>
<dbReference type="InterPro" id="IPR005548">
    <property type="entry name" value="Cell_div_FtsQ/DivIB_C"/>
</dbReference>
<protein>
    <submittedName>
        <fullName evidence="12">Cell division protein FtsQ</fullName>
    </submittedName>
</protein>
<keyword evidence="5 10" id="KW-0812">Transmembrane</keyword>
<evidence type="ECO:0000256" key="7">
    <source>
        <dbReference type="ARBA" id="ARBA00023136"/>
    </source>
</evidence>
<comment type="caution">
    <text evidence="12">The sequence shown here is derived from an EMBL/GenBank/DDBJ whole genome shotgun (WGS) entry which is preliminary data.</text>
</comment>
<dbReference type="PROSITE" id="PS51779">
    <property type="entry name" value="POTRA"/>
    <property type="match status" value="1"/>
</dbReference>
<dbReference type="Proteomes" id="UP000253805">
    <property type="component" value="Unassembled WGS sequence"/>
</dbReference>
<evidence type="ECO:0000256" key="2">
    <source>
        <dbReference type="ARBA" id="ARBA00022475"/>
    </source>
</evidence>
<dbReference type="InterPro" id="IPR034746">
    <property type="entry name" value="POTRA"/>
</dbReference>
<evidence type="ECO:0000256" key="8">
    <source>
        <dbReference type="ARBA" id="ARBA00023306"/>
    </source>
</evidence>
<sequence length="355" mass="37052">MPRGTTTRGSARGGVSPSRRPAAAPVRPASSRQAPSSRPASRSGRSAASPATVGRAAGGRASGARPAPRTVTTSVRLGDLPASRGDRRAPAARAIARPKRSGAFKAAIVALVLACVLGIAYAALYFGGAFAITSVKVNGADHLTNDEMAILAAVPQGTTLLNVDTSSVANSVDRDAWVADVSVNRIFPDTLEINVTEREIAAIVEVAADNAKVTQMWAIASDGMWLMEIPARDSELGATISPQIYEDADRVLHITGVPFGLTPEVGTYCADGNVNNALAILDGLSTELADQVKTVTATDAASTCLTLDNGIEIAFGTAEDIRDKERIVLQIMADNPGKVSYINVRVPDRPTWRAV</sequence>
<feature type="transmembrane region" description="Helical" evidence="10">
    <location>
        <begin position="103"/>
        <end position="126"/>
    </location>
</feature>
<evidence type="ECO:0000256" key="3">
    <source>
        <dbReference type="ARBA" id="ARBA00022519"/>
    </source>
</evidence>